<accession>A0A6I3SHD6</accession>
<proteinExistence type="predicted"/>
<dbReference type="RefSeq" id="WP_155475317.1">
    <property type="nucleotide sequence ID" value="NZ_WNKU01000003.1"/>
</dbReference>
<dbReference type="Proteomes" id="UP000430670">
    <property type="component" value="Unassembled WGS sequence"/>
</dbReference>
<name>A0A6I3SHD6_HELMO</name>
<reference evidence="1 2" key="1">
    <citation type="submission" date="2019-11" db="EMBL/GenBank/DDBJ databases">
        <title>Whole-genome sequence of a the green, strictly anaerobic photosynthetic bacterium Heliobacillus mobilis DSM 6151.</title>
        <authorList>
            <person name="Kyndt J.A."/>
            <person name="Meyer T.E."/>
        </authorList>
    </citation>
    <scope>NUCLEOTIDE SEQUENCE [LARGE SCALE GENOMIC DNA]</scope>
    <source>
        <strain evidence="1 2">DSM 6151</strain>
    </source>
</reference>
<keyword evidence="2" id="KW-1185">Reference proteome</keyword>
<comment type="caution">
    <text evidence="1">The sequence shown here is derived from an EMBL/GenBank/DDBJ whole genome shotgun (WGS) entry which is preliminary data.</text>
</comment>
<sequence length="371" mass="42267">MFDDDFRIKDIVLLKHLSASIRRNNKNDRQRRMFMFKRTIVTTIALSLLGSTCASAAAIPASQQESSISKAEQFESYLPREEAPEVQATLDPSWFNLRDWISLQNRSDERAPEGTLARVVTCLLTRDTGALERPSDANLPAFTLDKYLTENGKKAKSKLEQFDVSSPWLYTLHVEKIEKPKDQRRTYRLKGTSRTSQVGGIYPVEIAVSLVKSSNGRWLADDFDVFEVDLPQAIHSKDFFDIAVPGDWSVIKDNLPVPVLSFKKGEKDVGGLQPLNFLPVNTVENLYPNHSEVAEMLNKYPGEDRDLYWVLLKRTPPAAAQSHEVNYERHYYFLDREHHIAYDLNFDAGAVDSVTAWQVVNSFRLCPPNKN</sequence>
<evidence type="ECO:0000313" key="1">
    <source>
        <dbReference type="EMBL" id="MTV48202.1"/>
    </source>
</evidence>
<dbReference type="AlphaFoldDB" id="A0A6I3SHD6"/>
<protein>
    <submittedName>
        <fullName evidence="1">Uncharacterized protein</fullName>
    </submittedName>
</protein>
<dbReference type="OrthoDB" id="2080593at2"/>
<evidence type="ECO:0000313" key="2">
    <source>
        <dbReference type="Proteomes" id="UP000430670"/>
    </source>
</evidence>
<gene>
    <name evidence="1" type="ORF">GJ688_04285</name>
</gene>
<organism evidence="1 2">
    <name type="scientific">Heliobacterium mobile</name>
    <name type="common">Heliobacillus mobilis</name>
    <dbReference type="NCBI Taxonomy" id="28064"/>
    <lineage>
        <taxon>Bacteria</taxon>
        <taxon>Bacillati</taxon>
        <taxon>Bacillota</taxon>
        <taxon>Clostridia</taxon>
        <taxon>Eubacteriales</taxon>
        <taxon>Heliobacteriaceae</taxon>
        <taxon>Heliobacterium</taxon>
    </lineage>
</organism>
<dbReference type="EMBL" id="WNKU01000003">
    <property type="protein sequence ID" value="MTV48202.1"/>
    <property type="molecule type" value="Genomic_DNA"/>
</dbReference>